<keyword evidence="2" id="KW-0238">DNA-binding</keyword>
<dbReference type="InterPro" id="IPR028082">
    <property type="entry name" value="Peripla_BP_I"/>
</dbReference>
<evidence type="ECO:0000313" key="6">
    <source>
        <dbReference type="Proteomes" id="UP000610760"/>
    </source>
</evidence>
<dbReference type="PANTHER" id="PTHR30146">
    <property type="entry name" value="LACI-RELATED TRANSCRIPTIONAL REPRESSOR"/>
    <property type="match status" value="1"/>
</dbReference>
<dbReference type="AlphaFoldDB" id="A0A926E3E1"/>
<accession>A0A926E3E1</accession>
<dbReference type="SUPFAM" id="SSF53822">
    <property type="entry name" value="Periplasmic binding protein-like I"/>
    <property type="match status" value="1"/>
</dbReference>
<protein>
    <submittedName>
        <fullName evidence="5">Substrate-binding domain-containing protein</fullName>
    </submittedName>
</protein>
<evidence type="ECO:0000259" key="4">
    <source>
        <dbReference type="Pfam" id="PF13377"/>
    </source>
</evidence>
<dbReference type="GO" id="GO:0003700">
    <property type="term" value="F:DNA-binding transcription factor activity"/>
    <property type="evidence" value="ECO:0007669"/>
    <property type="project" value="TreeGrafter"/>
</dbReference>
<dbReference type="InterPro" id="IPR046335">
    <property type="entry name" value="LacI/GalR-like_sensor"/>
</dbReference>
<keyword evidence="1" id="KW-0805">Transcription regulation</keyword>
<dbReference type="Pfam" id="PF13377">
    <property type="entry name" value="Peripla_BP_3"/>
    <property type="match status" value="1"/>
</dbReference>
<dbReference type="PANTHER" id="PTHR30146:SF154">
    <property type="entry name" value="TRANSCRIPTION REGULATOR, MEMBER OF GALR FAMILY"/>
    <property type="match status" value="1"/>
</dbReference>
<dbReference type="Proteomes" id="UP000610760">
    <property type="component" value="Unassembled WGS sequence"/>
</dbReference>
<reference evidence="5" key="1">
    <citation type="submission" date="2020-08" db="EMBL/GenBank/DDBJ databases">
        <title>Genome public.</title>
        <authorList>
            <person name="Liu C."/>
            <person name="Sun Q."/>
        </authorList>
    </citation>
    <scope>NUCLEOTIDE SEQUENCE</scope>
    <source>
        <strain evidence="5">NSJ-33</strain>
    </source>
</reference>
<evidence type="ECO:0000256" key="1">
    <source>
        <dbReference type="ARBA" id="ARBA00023015"/>
    </source>
</evidence>
<feature type="domain" description="Transcriptional regulator LacI/GalR-like sensor" evidence="4">
    <location>
        <begin position="2"/>
        <end position="175"/>
    </location>
</feature>
<evidence type="ECO:0000256" key="2">
    <source>
        <dbReference type="ARBA" id="ARBA00023125"/>
    </source>
</evidence>
<keyword evidence="3" id="KW-0804">Transcription</keyword>
<dbReference type="EMBL" id="JACRSV010000003">
    <property type="protein sequence ID" value="MBC8560556.1"/>
    <property type="molecule type" value="Genomic_DNA"/>
</dbReference>
<gene>
    <name evidence="5" type="ORF">H8710_10825</name>
</gene>
<dbReference type="Gene3D" id="3.40.50.2300">
    <property type="match status" value="1"/>
</dbReference>
<comment type="caution">
    <text evidence="5">The sequence shown here is derived from an EMBL/GenBank/DDBJ whole genome shotgun (WGS) entry which is preliminary data.</text>
</comment>
<proteinExistence type="predicted"/>
<evidence type="ECO:0000313" key="5">
    <source>
        <dbReference type="EMBL" id="MBC8560556.1"/>
    </source>
</evidence>
<dbReference type="GO" id="GO:0000976">
    <property type="term" value="F:transcription cis-regulatory region binding"/>
    <property type="evidence" value="ECO:0007669"/>
    <property type="project" value="TreeGrafter"/>
</dbReference>
<keyword evidence="6" id="KW-1185">Reference proteome</keyword>
<organism evidence="5 6">
    <name type="scientific">Fumia xinanensis</name>
    <dbReference type="NCBI Taxonomy" id="2763659"/>
    <lineage>
        <taxon>Bacteria</taxon>
        <taxon>Bacillati</taxon>
        <taxon>Bacillota</taxon>
        <taxon>Clostridia</taxon>
        <taxon>Eubacteriales</taxon>
        <taxon>Oscillospiraceae</taxon>
        <taxon>Fumia</taxon>
    </lineage>
</organism>
<evidence type="ECO:0000256" key="3">
    <source>
        <dbReference type="ARBA" id="ARBA00023163"/>
    </source>
</evidence>
<name>A0A926E3E1_9FIRM</name>
<sequence length="178" mass="20543">MIRHLKEKGYTRPILFTQFWEQNSTRMRRRDSFIQAVEEIYGYTPKPQEDIFLIDHSEGINTVSQLKLMRESLRTGDIPAVIGTNSITTARVYHGISELGLSMPGEIGLCGPEDWDWSNELNWPFMIRPHVTTLKVPSTEIGYRAAERLLQKMHQTDTLPQEISLPCILNARESTELR</sequence>